<feature type="transmembrane region" description="Helical" evidence="1">
    <location>
        <begin position="6"/>
        <end position="30"/>
    </location>
</feature>
<feature type="transmembrane region" description="Helical" evidence="1">
    <location>
        <begin position="132"/>
        <end position="152"/>
    </location>
</feature>
<dbReference type="Proteomes" id="UP000053326">
    <property type="component" value="Unassembled WGS sequence"/>
</dbReference>
<sequence>MDRMPLYLIIFQSIPETAILISLGLTLLGFKPKLKSVLVIASLESLVSFLVRGLPLPPGINVFLQLPVLIVLTACCCSLNLLDAALASLLGLVVLALTETVFNLLISAVSGIAVRQALEDPLLRLLFPLPEFAFLTVVIFILRHYNLALFDIRELKNLERLKGDEKQE</sequence>
<keyword evidence="1" id="KW-0812">Transmembrane</keyword>
<comment type="caution">
    <text evidence="2">The sequence shown here is derived from an EMBL/GenBank/DDBJ whole genome shotgun (WGS) entry which is preliminary data.</text>
</comment>
<keyword evidence="1" id="KW-0472">Membrane</keyword>
<reference evidence="3" key="1">
    <citation type="journal article" date="2015" name="MBio">
        <title>Genome-Resolved Metagenomic Analysis Reveals Roles for Candidate Phyla and Other Microbial Community Members in Biogeochemical Transformations in Oil Reservoirs.</title>
        <authorList>
            <person name="Hu P."/>
            <person name="Tom L."/>
            <person name="Singh A."/>
            <person name="Thomas B.C."/>
            <person name="Baker B.J."/>
            <person name="Piceno Y.M."/>
            <person name="Andersen G.L."/>
            <person name="Banfield J.F."/>
        </authorList>
    </citation>
    <scope>NUCLEOTIDE SEQUENCE [LARGE SCALE GENOMIC DNA]</scope>
</reference>
<protein>
    <submittedName>
        <fullName evidence="2">Uncharacterized protein</fullName>
    </submittedName>
</protein>
<dbReference type="EMBL" id="LGFO01000241">
    <property type="protein sequence ID" value="KUK35836.1"/>
    <property type="molecule type" value="Genomic_DNA"/>
</dbReference>
<feature type="transmembrane region" description="Helical" evidence="1">
    <location>
        <begin position="89"/>
        <end position="112"/>
    </location>
</feature>
<dbReference type="AlphaFoldDB" id="A0A101FF21"/>
<accession>A0A101FF21</accession>
<evidence type="ECO:0000313" key="3">
    <source>
        <dbReference type="Proteomes" id="UP000053326"/>
    </source>
</evidence>
<evidence type="ECO:0000313" key="2">
    <source>
        <dbReference type="EMBL" id="KUK35836.1"/>
    </source>
</evidence>
<evidence type="ECO:0000256" key="1">
    <source>
        <dbReference type="SAM" id="Phobius"/>
    </source>
</evidence>
<feature type="transmembrane region" description="Helical" evidence="1">
    <location>
        <begin position="62"/>
        <end position="82"/>
    </location>
</feature>
<name>A0A101FF21_9THEO</name>
<gene>
    <name evidence="2" type="ORF">XD66_1457</name>
</gene>
<proteinExistence type="predicted"/>
<organism evidence="2 3">
    <name type="scientific">Thermacetogenium phaeum</name>
    <dbReference type="NCBI Taxonomy" id="85874"/>
    <lineage>
        <taxon>Bacteria</taxon>
        <taxon>Bacillati</taxon>
        <taxon>Bacillota</taxon>
        <taxon>Clostridia</taxon>
        <taxon>Thermoanaerobacterales</taxon>
        <taxon>Thermoanaerobacteraceae</taxon>
        <taxon>Thermacetogenium</taxon>
    </lineage>
</organism>
<keyword evidence="1" id="KW-1133">Transmembrane helix</keyword>